<reference evidence="1 2" key="1">
    <citation type="submission" date="2016-01" db="EMBL/GenBank/DDBJ databases">
        <authorList>
            <person name="Oliw E.H."/>
        </authorList>
    </citation>
    <scope>NUCLEOTIDE SEQUENCE [LARGE SCALE GENOMIC DNA]</scope>
    <source>
        <strain evidence="1 2">CMW7756B</strain>
    </source>
</reference>
<sequence length="670" mass="77569">MNELNIVNSDLVTINDKNYFNRQIDFLIEKYKGNRQQINKLVFESVACLTEADRKQNILNNKSQFGSLIGIFTGSNRKLQKAIEQNHANAQYLAQQILKQMAEQNLLAFDLLATVNNKLNYHVASLNGEIEKIYIGLNKFFKLYQNQMIQTEVRLNKLERNVNLLTWSNSIEYQMFNEKPYLELDYLSKIVCITKDFFEITKGNWEIQDLFLLKSLLLRMGLDPDHYINLWDTIISINESEELKDKLIGSNYLICDDVVDNNLIFIEAIYKLDKLNFDERYTLIACNDILSMNNISVNENMLINALSKSFIENNYDIRLDTDIKIFELILELLFNLKEGNQYLRKNYKVIEKAQSCLEYSSPGVELYHKGKYEEAFNIFKANYEAGDLSEIFYLASCYLYGRGINCNYKECRNLVNEALDNDYDDVYFLLGKLYDEGLGCKQDKNKGIYYYKNAIEKASSVYVKGMSLNNLALKYETGDNVDIDISKAIELYEEGINCGNGLCAYNLGKIHFKGLNGEINYNLAFYFYSIGGEYNEPHSLNMLGYFYEKGSSGSVSYEKAIEYYKSSYKNGLGEAAYNYSRFFETGIGVEENFETAFEVLKKAIDCNVELAIYKLGNWYFNKYSNDQEKRIIIGDYMRSKQLFSKLSTLNGIKKVEFETRGSGTLDEPLI</sequence>
<dbReference type="RefSeq" id="WP_060807396.1">
    <property type="nucleotide sequence ID" value="NZ_KQ958063.1"/>
</dbReference>
<dbReference type="SUPFAM" id="SSF81901">
    <property type="entry name" value="HCP-like"/>
    <property type="match status" value="2"/>
</dbReference>
<comment type="caution">
    <text evidence="1">The sequence shown here is derived from an EMBL/GenBank/DDBJ whole genome shotgun (WGS) entry which is preliminary data.</text>
</comment>
<dbReference type="EMBL" id="LRQT01000016">
    <property type="protein sequence ID" value="KXA64968.1"/>
    <property type="molecule type" value="Genomic_DNA"/>
</dbReference>
<dbReference type="InterPro" id="IPR006597">
    <property type="entry name" value="Sel1-like"/>
</dbReference>
<dbReference type="InterPro" id="IPR050767">
    <property type="entry name" value="Sel1_AlgK"/>
</dbReference>
<evidence type="ECO:0000313" key="1">
    <source>
        <dbReference type="EMBL" id="KXA64968.1"/>
    </source>
</evidence>
<proteinExistence type="predicted"/>
<dbReference type="InterPro" id="IPR011990">
    <property type="entry name" value="TPR-like_helical_dom_sf"/>
</dbReference>
<dbReference type="Gene3D" id="1.25.40.10">
    <property type="entry name" value="Tetratricopeptide repeat domain"/>
    <property type="match status" value="2"/>
</dbReference>
<dbReference type="PANTHER" id="PTHR11102">
    <property type="entry name" value="SEL-1-LIKE PROTEIN"/>
    <property type="match status" value="1"/>
</dbReference>
<evidence type="ECO:0000313" key="2">
    <source>
        <dbReference type="Proteomes" id="UP000070226"/>
    </source>
</evidence>
<dbReference type="PATRIC" id="fig|39777.7.peg.690"/>
<dbReference type="AlphaFoldDB" id="A0A133S5P9"/>
<dbReference type="PANTHER" id="PTHR11102:SF160">
    <property type="entry name" value="ERAD-ASSOCIATED E3 UBIQUITIN-PROTEIN LIGASE COMPONENT HRD3"/>
    <property type="match status" value="1"/>
</dbReference>
<gene>
    <name evidence="1" type="ORF">HMPREF3233_00703</name>
</gene>
<dbReference type="SMART" id="SM00671">
    <property type="entry name" value="SEL1"/>
    <property type="match status" value="6"/>
</dbReference>
<dbReference type="Pfam" id="PF08238">
    <property type="entry name" value="Sel1"/>
    <property type="match status" value="6"/>
</dbReference>
<name>A0A133S5P9_9FIRM</name>
<dbReference type="Proteomes" id="UP000070226">
    <property type="component" value="Unassembled WGS sequence"/>
</dbReference>
<protein>
    <submittedName>
        <fullName evidence="1">Sel1 repeat protein</fullName>
    </submittedName>
</protein>
<accession>A0A133S5P9</accession>
<organism evidence="1">
    <name type="scientific">Veillonella atypica</name>
    <dbReference type="NCBI Taxonomy" id="39777"/>
    <lineage>
        <taxon>Bacteria</taxon>
        <taxon>Bacillati</taxon>
        <taxon>Bacillota</taxon>
        <taxon>Negativicutes</taxon>
        <taxon>Veillonellales</taxon>
        <taxon>Veillonellaceae</taxon>
        <taxon>Veillonella</taxon>
    </lineage>
</organism>